<dbReference type="EMBL" id="JARPMG010000008">
    <property type="protein sequence ID" value="KAJ8098682.1"/>
    <property type="molecule type" value="Genomic_DNA"/>
</dbReference>
<organism evidence="1 2">
    <name type="scientific">Lipomyces tetrasporus</name>
    <dbReference type="NCBI Taxonomy" id="54092"/>
    <lineage>
        <taxon>Eukaryota</taxon>
        <taxon>Fungi</taxon>
        <taxon>Dikarya</taxon>
        <taxon>Ascomycota</taxon>
        <taxon>Saccharomycotina</taxon>
        <taxon>Lipomycetes</taxon>
        <taxon>Lipomycetales</taxon>
        <taxon>Lipomycetaceae</taxon>
        <taxon>Lipomyces</taxon>
    </lineage>
</organism>
<dbReference type="RefSeq" id="XP_056042132.1">
    <property type="nucleotide sequence ID" value="XM_056188183.1"/>
</dbReference>
<dbReference type="GeneID" id="80883349"/>
<sequence>MAFHLSLVFTSVSANTYNNVCFVEHLYAMTGMIWAGSRRSIFSWSVSHISSGADSSIAFPSGDIIPSLSSI</sequence>
<dbReference type="Proteomes" id="UP001217417">
    <property type="component" value="Unassembled WGS sequence"/>
</dbReference>
<evidence type="ECO:0000313" key="1">
    <source>
        <dbReference type="EMBL" id="KAJ8098682.1"/>
    </source>
</evidence>
<accession>A0AAD7QNK1</accession>
<reference evidence="1" key="1">
    <citation type="submission" date="2023-03" db="EMBL/GenBank/DDBJ databases">
        <title>Near-Complete genome sequence of Lipomyces tetrasporous NRRL Y-64009, an oleaginous yeast capable of growing on lignocellulosic hydrolysates.</title>
        <authorList>
            <consortium name="Lawrence Berkeley National Laboratory"/>
            <person name="Jagtap S.S."/>
            <person name="Liu J.-J."/>
            <person name="Walukiewicz H.E."/>
            <person name="Pangilinan J."/>
            <person name="Lipzen A."/>
            <person name="Ahrendt S."/>
            <person name="Koriabine M."/>
            <person name="Cobaugh K."/>
            <person name="Salamov A."/>
            <person name="Yoshinaga Y."/>
            <person name="Ng V."/>
            <person name="Daum C."/>
            <person name="Grigoriev I.V."/>
            <person name="Slininger P.J."/>
            <person name="Dien B.S."/>
            <person name="Jin Y.-S."/>
            <person name="Rao C.V."/>
        </authorList>
    </citation>
    <scope>NUCLEOTIDE SEQUENCE</scope>
    <source>
        <strain evidence="1">NRRL Y-64009</strain>
    </source>
</reference>
<protein>
    <submittedName>
        <fullName evidence="1">Uncharacterized protein</fullName>
    </submittedName>
</protein>
<evidence type="ECO:0000313" key="2">
    <source>
        <dbReference type="Proteomes" id="UP001217417"/>
    </source>
</evidence>
<proteinExistence type="predicted"/>
<dbReference type="AlphaFoldDB" id="A0AAD7QNK1"/>
<keyword evidence="2" id="KW-1185">Reference proteome</keyword>
<comment type="caution">
    <text evidence="1">The sequence shown here is derived from an EMBL/GenBank/DDBJ whole genome shotgun (WGS) entry which is preliminary data.</text>
</comment>
<gene>
    <name evidence="1" type="ORF">POJ06DRAFT_257702</name>
</gene>
<name>A0AAD7QNK1_9ASCO</name>